<dbReference type="AlphaFoldDB" id="A0A2N0QIJ3"/>
<evidence type="ECO:0000256" key="1">
    <source>
        <dbReference type="SAM" id="Coils"/>
    </source>
</evidence>
<feature type="compositionally biased region" description="Basic and acidic residues" evidence="2">
    <location>
        <begin position="49"/>
        <end position="58"/>
    </location>
</feature>
<gene>
    <name evidence="3" type="ORF">RhiirA1_543800</name>
</gene>
<reference evidence="3 4" key="2">
    <citation type="submission" date="2017-10" db="EMBL/GenBank/DDBJ databases">
        <title>Genome analyses suggest a sexual origin of heterokaryosis in a supposedly ancient asexual fungus.</title>
        <authorList>
            <person name="Corradi N."/>
            <person name="Sedzielewska K."/>
            <person name="Noel J."/>
            <person name="Charron P."/>
            <person name="Farinelli L."/>
            <person name="Marton T."/>
            <person name="Kruger M."/>
            <person name="Pelin A."/>
            <person name="Brachmann A."/>
            <person name="Corradi N."/>
        </authorList>
    </citation>
    <scope>NUCLEOTIDE SEQUENCE [LARGE SCALE GENOMIC DNA]</scope>
    <source>
        <strain evidence="3 4">A1</strain>
    </source>
</reference>
<reference evidence="3 4" key="1">
    <citation type="submission" date="2017-10" db="EMBL/GenBank/DDBJ databases">
        <title>Extensive intraspecific genome diversity in a model arbuscular mycorrhizal fungus.</title>
        <authorList>
            <person name="Chen E.C.H."/>
            <person name="Morin E."/>
            <person name="Baudet D."/>
            <person name="Noel J."/>
            <person name="Ndikumana S."/>
            <person name="Charron P."/>
            <person name="St-Onge C."/>
            <person name="Giorgi J."/>
            <person name="Grigoriev I.V."/>
            <person name="Roux C."/>
            <person name="Martin F.M."/>
            <person name="Corradi N."/>
        </authorList>
    </citation>
    <scope>NUCLEOTIDE SEQUENCE [LARGE SCALE GENOMIC DNA]</scope>
    <source>
        <strain evidence="3 4">A1</strain>
    </source>
</reference>
<proteinExistence type="predicted"/>
<organism evidence="3 4">
    <name type="scientific">Rhizophagus irregularis</name>
    <dbReference type="NCBI Taxonomy" id="588596"/>
    <lineage>
        <taxon>Eukaryota</taxon>
        <taxon>Fungi</taxon>
        <taxon>Fungi incertae sedis</taxon>
        <taxon>Mucoromycota</taxon>
        <taxon>Glomeromycotina</taxon>
        <taxon>Glomeromycetes</taxon>
        <taxon>Glomerales</taxon>
        <taxon>Glomeraceae</taxon>
        <taxon>Rhizophagus</taxon>
    </lineage>
</organism>
<dbReference type="VEuPathDB" id="FungiDB:RhiirFUN_016361"/>
<evidence type="ECO:0000313" key="3">
    <source>
        <dbReference type="EMBL" id="PKC50873.1"/>
    </source>
</evidence>
<comment type="caution">
    <text evidence="3">The sequence shown here is derived from an EMBL/GenBank/DDBJ whole genome shotgun (WGS) entry which is preliminary data.</text>
</comment>
<dbReference type="Proteomes" id="UP000232688">
    <property type="component" value="Unassembled WGS sequence"/>
</dbReference>
<protein>
    <submittedName>
        <fullName evidence="3">Uncharacterized protein</fullName>
    </submittedName>
</protein>
<sequence>MFELEEKKLTQQYELEKSKLEIEKLRAENGKVKLAAKKNWNNGTSKGGSMHDKQKMDNNEDIKAELTKITNKEMRHSRSLSVGIRNGWLRRV</sequence>
<dbReference type="VEuPathDB" id="FungiDB:RhiirA1_543800"/>
<evidence type="ECO:0000313" key="4">
    <source>
        <dbReference type="Proteomes" id="UP000232688"/>
    </source>
</evidence>
<evidence type="ECO:0000256" key="2">
    <source>
        <dbReference type="SAM" id="MobiDB-lite"/>
    </source>
</evidence>
<dbReference type="VEuPathDB" id="FungiDB:FUN_012104"/>
<accession>A0A2N0QIJ3</accession>
<keyword evidence="1" id="KW-0175">Coiled coil</keyword>
<name>A0A2N0QIJ3_9GLOM</name>
<feature type="region of interest" description="Disordered" evidence="2">
    <location>
        <begin position="36"/>
        <end position="58"/>
    </location>
</feature>
<feature type="coiled-coil region" evidence="1">
    <location>
        <begin position="8"/>
        <end position="35"/>
    </location>
</feature>
<dbReference type="EMBL" id="LLXH01008853">
    <property type="protein sequence ID" value="PKC50873.1"/>
    <property type="molecule type" value="Genomic_DNA"/>
</dbReference>